<dbReference type="GO" id="GO:0005886">
    <property type="term" value="C:plasma membrane"/>
    <property type="evidence" value="ECO:0007669"/>
    <property type="project" value="UniProtKB-SubCell"/>
</dbReference>
<dbReference type="PRINTS" id="PR01035">
    <property type="entry name" value="TCRTETA"/>
</dbReference>
<keyword evidence="5 6" id="KW-0472">Membrane</keyword>
<dbReference type="CDD" id="cd17489">
    <property type="entry name" value="MFS_YfcJ_like"/>
    <property type="match status" value="1"/>
</dbReference>
<dbReference type="GO" id="GO:0022857">
    <property type="term" value="F:transmembrane transporter activity"/>
    <property type="evidence" value="ECO:0007669"/>
    <property type="project" value="InterPro"/>
</dbReference>
<dbReference type="InterPro" id="IPR020846">
    <property type="entry name" value="MFS_dom"/>
</dbReference>
<feature type="transmembrane region" description="Helical" evidence="6">
    <location>
        <begin position="206"/>
        <end position="233"/>
    </location>
</feature>
<dbReference type="Gene3D" id="1.20.1250.20">
    <property type="entry name" value="MFS general substrate transporter like domains"/>
    <property type="match status" value="1"/>
</dbReference>
<protein>
    <submittedName>
        <fullName evidence="10">Predicted arabinose efflux permease, MFS family</fullName>
    </submittedName>
    <submittedName>
        <fullName evidence="9">Quinolone resistance protein</fullName>
    </submittedName>
</protein>
<evidence type="ECO:0000313" key="13">
    <source>
        <dbReference type="Proteomes" id="UP000250136"/>
    </source>
</evidence>
<feature type="transmembrane region" description="Helical" evidence="6">
    <location>
        <begin position="9"/>
        <end position="29"/>
    </location>
</feature>
<keyword evidence="4 6" id="KW-1133">Transmembrane helix</keyword>
<dbReference type="SUPFAM" id="SSF103473">
    <property type="entry name" value="MFS general substrate transporter"/>
    <property type="match status" value="1"/>
</dbReference>
<dbReference type="Proteomes" id="UP000051862">
    <property type="component" value="Unassembled WGS sequence"/>
</dbReference>
<comment type="subcellular location">
    <subcellularLocation>
        <location evidence="1">Cell membrane</location>
        <topology evidence="1">Multi-pass membrane protein</topology>
    </subcellularLocation>
</comment>
<feature type="transmembrane region" description="Helical" evidence="6">
    <location>
        <begin position="97"/>
        <end position="115"/>
    </location>
</feature>
<dbReference type="InterPro" id="IPR011701">
    <property type="entry name" value="MFS"/>
</dbReference>
<proteinExistence type="predicted"/>
<feature type="transmembrane region" description="Helical" evidence="6">
    <location>
        <begin position="301"/>
        <end position="323"/>
    </location>
</feature>
<dbReference type="RefSeq" id="WP_055430287.1">
    <property type="nucleotide sequence ID" value="NZ_CP015105.1"/>
</dbReference>
<dbReference type="EMBL" id="CP015105">
    <property type="protein sequence ID" value="ASJ13200.1"/>
    <property type="molecule type" value="Genomic_DNA"/>
</dbReference>
<keyword evidence="2" id="KW-1003">Cell membrane</keyword>
<dbReference type="OrthoDB" id="117970at2157"/>
<dbReference type="EMBL" id="FOIW01000003">
    <property type="protein sequence ID" value="SEW20878.1"/>
    <property type="molecule type" value="Genomic_DNA"/>
</dbReference>
<gene>
    <name evidence="8" type="ORF">A3L14_10025</name>
    <name evidence="9" type="ORF">AMR53_10940</name>
    <name evidence="10" type="ORF">SAMN05216170_2106</name>
</gene>
<dbReference type="STRING" id="277988.SAMN05216170_2106"/>
<keyword evidence="13" id="KW-1185">Reference proteome</keyword>
<evidence type="ECO:0000313" key="11">
    <source>
        <dbReference type="Proteomes" id="UP000051862"/>
    </source>
</evidence>
<evidence type="ECO:0000259" key="7">
    <source>
        <dbReference type="PROSITE" id="PS50850"/>
    </source>
</evidence>
<dbReference type="InterPro" id="IPR050189">
    <property type="entry name" value="MFS_Efflux_Transporters"/>
</dbReference>
<dbReference type="GeneID" id="33334765"/>
<reference evidence="10 12" key="3">
    <citation type="submission" date="2016-10" db="EMBL/GenBank/DDBJ databases">
        <authorList>
            <person name="de Groot N.N."/>
        </authorList>
    </citation>
    <scope>NUCLEOTIDE SEQUENCE [LARGE SCALE GENOMIC DNA]</scope>
    <source>
        <strain evidence="10 12">OGL-20</strain>
    </source>
</reference>
<dbReference type="PANTHER" id="PTHR43124:SF9">
    <property type="entry name" value="SUGAR TRANSPORT FAMILY PROTEIN"/>
    <property type="match status" value="1"/>
</dbReference>
<dbReference type="PANTHER" id="PTHR43124">
    <property type="entry name" value="PURINE EFFLUX PUMP PBUE"/>
    <property type="match status" value="1"/>
</dbReference>
<evidence type="ECO:0000256" key="1">
    <source>
        <dbReference type="ARBA" id="ARBA00004651"/>
    </source>
</evidence>
<dbReference type="AlphaFoldDB" id="A0A0Q2XK98"/>
<feature type="transmembrane region" description="Helical" evidence="6">
    <location>
        <begin position="159"/>
        <end position="185"/>
    </location>
</feature>
<dbReference type="InterPro" id="IPR036259">
    <property type="entry name" value="MFS_trans_sf"/>
</dbReference>
<dbReference type="KEGG" id="ttd:A3L14_10025"/>
<keyword evidence="3 6" id="KW-0812">Transmembrane</keyword>
<dbReference type="Pfam" id="PF07690">
    <property type="entry name" value="MFS_1"/>
    <property type="match status" value="1"/>
</dbReference>
<sequence length="390" mass="41792">MGGRLRDVWLLNLSTFFFFLGISVVNPIISPFAITLRATPFLVGLVAGIASVISLISKPLGGLIGDRGYRFQAMILGNVLGMVAGLLYVSSALMGNLWVFAFARAIHGFSMGIFFPSSLSTAVDLAPEGRVGETLGWRGMMFSLGNIVGPALGGYLSDILGFVGAFTFTLIFALIGAAFVIPVWMGERGLQHKSVHTGHVSYSELLRPYFIAASLALFFFAFSYAGVITYLPAFYKTIDLPQRVFGLYMMVMGVASFIMRLIGGRTADRIGPIPVIRTGVLLVIAGYVVLIYYRLPYPSYISALLIGGGFGLSVPAMQLMALAPLPGRIRTMGSSVYTMFFDLGMLGGQVVLGYVAGLRGYAGVFPLLPFIAAASLIIVHAPLIMGGREK</sequence>
<accession>A0A0Q2XK98</accession>
<feature type="transmembrane region" description="Helical" evidence="6">
    <location>
        <begin position="335"/>
        <end position="355"/>
    </location>
</feature>
<evidence type="ECO:0000313" key="8">
    <source>
        <dbReference type="EMBL" id="ASJ13200.1"/>
    </source>
</evidence>
<organism evidence="9 11">
    <name type="scientific">Thermococcus thioreducens</name>
    <dbReference type="NCBI Taxonomy" id="277988"/>
    <lineage>
        <taxon>Archaea</taxon>
        <taxon>Methanobacteriati</taxon>
        <taxon>Methanobacteriota</taxon>
        <taxon>Thermococci</taxon>
        <taxon>Thermococcales</taxon>
        <taxon>Thermococcaceae</taxon>
        <taxon>Thermococcus</taxon>
    </lineage>
</organism>
<feature type="transmembrane region" description="Helical" evidence="6">
    <location>
        <begin position="275"/>
        <end position="295"/>
    </location>
</feature>
<dbReference type="EMBL" id="LIXN01000022">
    <property type="protein sequence ID" value="KQH81516.1"/>
    <property type="molecule type" value="Genomic_DNA"/>
</dbReference>
<dbReference type="InterPro" id="IPR001958">
    <property type="entry name" value="Tet-R_TetA/multi-R_MdtG-like"/>
</dbReference>
<feature type="transmembrane region" description="Helical" evidence="6">
    <location>
        <begin position="135"/>
        <end position="153"/>
    </location>
</feature>
<evidence type="ECO:0000313" key="12">
    <source>
        <dbReference type="Proteomes" id="UP000182125"/>
    </source>
</evidence>
<dbReference type="Proteomes" id="UP000182125">
    <property type="component" value="Unassembled WGS sequence"/>
</dbReference>
<evidence type="ECO:0000256" key="6">
    <source>
        <dbReference type="SAM" id="Phobius"/>
    </source>
</evidence>
<evidence type="ECO:0000256" key="5">
    <source>
        <dbReference type="ARBA" id="ARBA00023136"/>
    </source>
</evidence>
<evidence type="ECO:0000313" key="9">
    <source>
        <dbReference type="EMBL" id="KQH81516.1"/>
    </source>
</evidence>
<feature type="transmembrane region" description="Helical" evidence="6">
    <location>
        <begin position="361"/>
        <end position="384"/>
    </location>
</feature>
<evidence type="ECO:0000256" key="4">
    <source>
        <dbReference type="ARBA" id="ARBA00022989"/>
    </source>
</evidence>
<reference evidence="8 13" key="2">
    <citation type="submission" date="2016-04" db="EMBL/GenBank/DDBJ databases">
        <title>Complete genome sequence of Thermococcus thioreducens type strain OGL-20P.</title>
        <authorList>
            <person name="Oger P.M."/>
        </authorList>
    </citation>
    <scope>NUCLEOTIDE SEQUENCE [LARGE SCALE GENOMIC DNA]</scope>
    <source>
        <strain evidence="8 13">OGL-20P</strain>
    </source>
</reference>
<dbReference type="PATRIC" id="fig|277988.4.peg.2296"/>
<name>A0A0Q2XK98_9EURY</name>
<feature type="domain" description="Major facilitator superfamily (MFS) profile" evidence="7">
    <location>
        <begin position="7"/>
        <end position="390"/>
    </location>
</feature>
<evidence type="ECO:0000256" key="2">
    <source>
        <dbReference type="ARBA" id="ARBA00022475"/>
    </source>
</evidence>
<feature type="transmembrane region" description="Helical" evidence="6">
    <location>
        <begin position="41"/>
        <end position="61"/>
    </location>
</feature>
<evidence type="ECO:0000256" key="3">
    <source>
        <dbReference type="ARBA" id="ARBA00022692"/>
    </source>
</evidence>
<feature type="transmembrane region" description="Helical" evidence="6">
    <location>
        <begin position="245"/>
        <end position="263"/>
    </location>
</feature>
<feature type="transmembrane region" description="Helical" evidence="6">
    <location>
        <begin position="73"/>
        <end position="91"/>
    </location>
</feature>
<evidence type="ECO:0000313" key="10">
    <source>
        <dbReference type="EMBL" id="SEW20878.1"/>
    </source>
</evidence>
<dbReference type="Proteomes" id="UP000250136">
    <property type="component" value="Chromosome"/>
</dbReference>
<reference evidence="9 11" key="1">
    <citation type="submission" date="2015-08" db="EMBL/GenBank/DDBJ databases">
        <title>Thermococcus thioreducens DSM 14981 genome sequencing.</title>
        <authorList>
            <person name="Hong S.-J."/>
            <person name="Kim M.-C."/>
            <person name="Shin J.-H."/>
        </authorList>
    </citation>
    <scope>NUCLEOTIDE SEQUENCE [LARGE SCALE GENOMIC DNA]</scope>
    <source>
        <strain evidence="9 11">DSM 14981</strain>
    </source>
</reference>
<dbReference type="PROSITE" id="PS50850">
    <property type="entry name" value="MFS"/>
    <property type="match status" value="1"/>
</dbReference>